<sequence length="323" mass="36534">MTDRFPIPVNGPAGDAWTLNSELQQYHRYAGKTSKDRASIVWDKKDKTVLAVDIEWNDSNKKTTSERGFATYHKGDYVKTTKLNNKYLDTSNQRPSPKKHAGYSIRLSARKEEFTGAIEKMPATAFVAAEDDPSHTKPLLASMLYLRPVEVRGHGYVWSPQATASTLLVLPNKILNEIVTYLRIADKASLLRTNWRLHDIVARLLYRRVSVSGRHGRALLKTIINSHENYGQYLKFMNYGIIQSPCSDAREVKTPLYLGSLRTLILHGDVMFAQLARYRIVNSICYGSPLKQGDFLYLIKAITGGTDHGQSAQSRRIFQESNP</sequence>
<protein>
    <recommendedName>
        <fullName evidence="1">F-box domain-containing protein</fullName>
    </recommendedName>
</protein>
<dbReference type="Proteomes" id="UP000027222">
    <property type="component" value="Unassembled WGS sequence"/>
</dbReference>
<organism evidence="2 3">
    <name type="scientific">Galerina marginata (strain CBS 339.88)</name>
    <dbReference type="NCBI Taxonomy" id="685588"/>
    <lineage>
        <taxon>Eukaryota</taxon>
        <taxon>Fungi</taxon>
        <taxon>Dikarya</taxon>
        <taxon>Basidiomycota</taxon>
        <taxon>Agaricomycotina</taxon>
        <taxon>Agaricomycetes</taxon>
        <taxon>Agaricomycetidae</taxon>
        <taxon>Agaricales</taxon>
        <taxon>Agaricineae</taxon>
        <taxon>Strophariaceae</taxon>
        <taxon>Galerina</taxon>
    </lineage>
</organism>
<dbReference type="HOGENOM" id="CLU_860658_0_0_1"/>
<name>A0A067TFY2_GALM3</name>
<feature type="domain" description="F-box" evidence="1">
    <location>
        <begin position="164"/>
        <end position="209"/>
    </location>
</feature>
<evidence type="ECO:0000313" key="2">
    <source>
        <dbReference type="EMBL" id="KDR81267.1"/>
    </source>
</evidence>
<dbReference type="EMBL" id="KL142371">
    <property type="protein sequence ID" value="KDR81267.1"/>
    <property type="molecule type" value="Genomic_DNA"/>
</dbReference>
<evidence type="ECO:0000313" key="3">
    <source>
        <dbReference type="Proteomes" id="UP000027222"/>
    </source>
</evidence>
<dbReference type="PROSITE" id="PS50181">
    <property type="entry name" value="FBOX"/>
    <property type="match status" value="1"/>
</dbReference>
<keyword evidence="3" id="KW-1185">Reference proteome</keyword>
<proteinExistence type="predicted"/>
<evidence type="ECO:0000259" key="1">
    <source>
        <dbReference type="PROSITE" id="PS50181"/>
    </source>
</evidence>
<dbReference type="InterPro" id="IPR001810">
    <property type="entry name" value="F-box_dom"/>
</dbReference>
<dbReference type="AlphaFoldDB" id="A0A067TFY2"/>
<gene>
    <name evidence="2" type="ORF">GALMADRAFT_208055</name>
</gene>
<reference evidence="3" key="1">
    <citation type="journal article" date="2014" name="Proc. Natl. Acad. Sci. U.S.A.">
        <title>Extensive sampling of basidiomycete genomes demonstrates inadequacy of the white-rot/brown-rot paradigm for wood decay fungi.</title>
        <authorList>
            <person name="Riley R."/>
            <person name="Salamov A.A."/>
            <person name="Brown D.W."/>
            <person name="Nagy L.G."/>
            <person name="Floudas D."/>
            <person name="Held B.W."/>
            <person name="Levasseur A."/>
            <person name="Lombard V."/>
            <person name="Morin E."/>
            <person name="Otillar R."/>
            <person name="Lindquist E.A."/>
            <person name="Sun H."/>
            <person name="LaButti K.M."/>
            <person name="Schmutz J."/>
            <person name="Jabbour D."/>
            <person name="Luo H."/>
            <person name="Baker S.E."/>
            <person name="Pisabarro A.G."/>
            <person name="Walton J.D."/>
            <person name="Blanchette R.A."/>
            <person name="Henrissat B."/>
            <person name="Martin F."/>
            <person name="Cullen D."/>
            <person name="Hibbett D.S."/>
            <person name="Grigoriev I.V."/>
        </authorList>
    </citation>
    <scope>NUCLEOTIDE SEQUENCE [LARGE SCALE GENOMIC DNA]</scope>
    <source>
        <strain evidence="3">CBS 339.88</strain>
    </source>
</reference>
<dbReference type="OrthoDB" id="5953249at2759"/>
<accession>A0A067TFY2</accession>